<name>A0ABN2MJA7_9ACTN</name>
<reference evidence="2 3" key="1">
    <citation type="journal article" date="2019" name="Int. J. Syst. Evol. Microbiol.">
        <title>The Global Catalogue of Microorganisms (GCM) 10K type strain sequencing project: providing services to taxonomists for standard genome sequencing and annotation.</title>
        <authorList>
            <consortium name="The Broad Institute Genomics Platform"/>
            <consortium name="The Broad Institute Genome Sequencing Center for Infectious Disease"/>
            <person name="Wu L."/>
            <person name="Ma J."/>
        </authorList>
    </citation>
    <scope>NUCLEOTIDE SEQUENCE [LARGE SCALE GENOMIC DNA]</scope>
    <source>
        <strain evidence="2 3">JCM 13250</strain>
    </source>
</reference>
<keyword evidence="3" id="KW-1185">Reference proteome</keyword>
<dbReference type="Pfam" id="PF19950">
    <property type="entry name" value="DUF6412"/>
    <property type="match status" value="1"/>
</dbReference>
<proteinExistence type="predicted"/>
<gene>
    <name evidence="2" type="ORF">GCM10009682_55210</name>
</gene>
<dbReference type="InterPro" id="IPR045635">
    <property type="entry name" value="DUF6412"/>
</dbReference>
<sequence>MPPILVLQQKCSISSAKVRQRFSAAVSPLVPAPGRRGPASDWRGVATVARVSWAEAFWHLVGVLVKLASDGTGRSLADLGSAGLLAGSAAAVLLVALLVTRATVGGAGAPIVRPFATRRVLRDRDRRVGVPRHRDPDASGRSRPRAPTAALAAA</sequence>
<protein>
    <submittedName>
        <fullName evidence="2">Uncharacterized protein</fullName>
    </submittedName>
</protein>
<evidence type="ECO:0000256" key="1">
    <source>
        <dbReference type="SAM" id="MobiDB-lite"/>
    </source>
</evidence>
<organism evidence="2 3">
    <name type="scientific">Luedemannella flava</name>
    <dbReference type="NCBI Taxonomy" id="349316"/>
    <lineage>
        <taxon>Bacteria</taxon>
        <taxon>Bacillati</taxon>
        <taxon>Actinomycetota</taxon>
        <taxon>Actinomycetes</taxon>
        <taxon>Micromonosporales</taxon>
        <taxon>Micromonosporaceae</taxon>
        <taxon>Luedemannella</taxon>
    </lineage>
</organism>
<accession>A0ABN2MJA7</accession>
<feature type="compositionally biased region" description="Low complexity" evidence="1">
    <location>
        <begin position="145"/>
        <end position="154"/>
    </location>
</feature>
<dbReference type="EMBL" id="BAAALT010000254">
    <property type="protein sequence ID" value="GAA1829277.1"/>
    <property type="molecule type" value="Genomic_DNA"/>
</dbReference>
<evidence type="ECO:0000313" key="2">
    <source>
        <dbReference type="EMBL" id="GAA1829277.1"/>
    </source>
</evidence>
<dbReference type="Proteomes" id="UP001500218">
    <property type="component" value="Unassembled WGS sequence"/>
</dbReference>
<feature type="compositionally biased region" description="Basic and acidic residues" evidence="1">
    <location>
        <begin position="126"/>
        <end position="140"/>
    </location>
</feature>
<evidence type="ECO:0000313" key="3">
    <source>
        <dbReference type="Proteomes" id="UP001500218"/>
    </source>
</evidence>
<feature type="region of interest" description="Disordered" evidence="1">
    <location>
        <begin position="126"/>
        <end position="154"/>
    </location>
</feature>
<comment type="caution">
    <text evidence="2">The sequence shown here is derived from an EMBL/GenBank/DDBJ whole genome shotgun (WGS) entry which is preliminary data.</text>
</comment>